<gene>
    <name evidence="1" type="ORF">M595_1212</name>
</gene>
<dbReference type="RefSeq" id="WP_023065027.1">
    <property type="nucleotide sequence ID" value="NZ_AUZM01000008.1"/>
</dbReference>
<sequence length="48" mass="5542">MNEGQWIEVGGIPRFIPDNSLSPEEVEESEEMLEGELLINLSEEYLEF</sequence>
<accession>U7QQI4</accession>
<proteinExistence type="predicted"/>
<keyword evidence="2" id="KW-1185">Reference proteome</keyword>
<dbReference type="Proteomes" id="UP000017127">
    <property type="component" value="Unassembled WGS sequence"/>
</dbReference>
<comment type="caution">
    <text evidence="1">The sequence shown here is derived from an EMBL/GenBank/DDBJ whole genome shotgun (WGS) entry which is preliminary data.</text>
</comment>
<name>U7QQI4_9CYAN</name>
<organism evidence="1 2">
    <name type="scientific">Lyngbya aestuarii BL J</name>
    <dbReference type="NCBI Taxonomy" id="1348334"/>
    <lineage>
        <taxon>Bacteria</taxon>
        <taxon>Bacillati</taxon>
        <taxon>Cyanobacteriota</taxon>
        <taxon>Cyanophyceae</taxon>
        <taxon>Oscillatoriophycideae</taxon>
        <taxon>Oscillatoriales</taxon>
        <taxon>Microcoleaceae</taxon>
        <taxon>Lyngbya</taxon>
    </lineage>
</organism>
<evidence type="ECO:0000313" key="1">
    <source>
        <dbReference type="EMBL" id="ERT08681.1"/>
    </source>
</evidence>
<protein>
    <submittedName>
        <fullName evidence="1">Uncharacterized protein</fullName>
    </submittedName>
</protein>
<reference evidence="1 2" key="1">
    <citation type="journal article" date="2013" name="Front. Microbiol.">
        <title>Comparative genomic analyses of the cyanobacterium, Lyngbya aestuarii BL J, a powerful hydrogen producer.</title>
        <authorList>
            <person name="Kothari A."/>
            <person name="Vaughn M."/>
            <person name="Garcia-Pichel F."/>
        </authorList>
    </citation>
    <scope>NUCLEOTIDE SEQUENCE [LARGE SCALE GENOMIC DNA]</scope>
    <source>
        <strain evidence="1 2">BL J</strain>
    </source>
</reference>
<dbReference type="EMBL" id="AUZM01000008">
    <property type="protein sequence ID" value="ERT08681.1"/>
    <property type="molecule type" value="Genomic_DNA"/>
</dbReference>
<dbReference type="AlphaFoldDB" id="U7QQI4"/>
<evidence type="ECO:0000313" key="2">
    <source>
        <dbReference type="Proteomes" id="UP000017127"/>
    </source>
</evidence>